<evidence type="ECO:0000313" key="2">
    <source>
        <dbReference type="Proteomes" id="UP000509784"/>
    </source>
</evidence>
<dbReference type="Proteomes" id="UP000509784">
    <property type="component" value="Chromosome"/>
</dbReference>
<organism evidence="1 2">
    <name type="scientific">Mannheimia pernigra</name>
    <dbReference type="NCBI Taxonomy" id="111844"/>
    <lineage>
        <taxon>Bacteria</taxon>
        <taxon>Pseudomonadati</taxon>
        <taxon>Pseudomonadota</taxon>
        <taxon>Gammaproteobacteria</taxon>
        <taxon>Pasteurellales</taxon>
        <taxon>Pasteurellaceae</taxon>
        <taxon>Mannheimia</taxon>
    </lineage>
</organism>
<dbReference type="EMBL" id="CP055305">
    <property type="protein sequence ID" value="QLB42035.1"/>
    <property type="molecule type" value="Genomic_DNA"/>
</dbReference>
<dbReference type="Gene3D" id="3.40.1590.10">
    <property type="entry name" value="NMB0488-like"/>
    <property type="match status" value="1"/>
</dbReference>
<proteinExistence type="predicted"/>
<reference evidence="1 2" key="1">
    <citation type="submission" date="2020-06" db="EMBL/GenBank/DDBJ databases">
        <title>Mannheimia pernigra sp. nov. isolated from bovine respiratory tract.</title>
        <authorList>
            <person name="Kuhnert P."/>
            <person name="Akarsu-Egger H."/>
        </authorList>
    </citation>
    <scope>NUCLEOTIDE SEQUENCE [LARGE SCALE GENOMIC DNA]</scope>
    <source>
        <strain evidence="1 2">17CN0883</strain>
    </source>
</reference>
<dbReference type="InterPro" id="IPR009888">
    <property type="entry name" value="CdiI_Proteobact"/>
</dbReference>
<dbReference type="InterPro" id="IPR037891">
    <property type="entry name" value="Cdil-like_sf"/>
</dbReference>
<dbReference type="AlphaFoldDB" id="A0ABD7A7L8"/>
<gene>
    <name evidence="1" type="ORF">HV560_03970</name>
</gene>
<protein>
    <submittedName>
        <fullName evidence="1">CdiI family contact-dependent growth inhibition immunity protein</fullName>
    </submittedName>
</protein>
<name>A0ABD7A7L8_9PAST</name>
<dbReference type="KEGG" id="mpeg:HV560_03970"/>
<accession>A0ABD7A7L8</accession>
<evidence type="ECO:0000313" key="1">
    <source>
        <dbReference type="EMBL" id="QLB42035.1"/>
    </source>
</evidence>
<sequence>MKKHVFLDVTSKYISIQSYLIGRVRLADINRQPIFLDREVCFEELGKAIFLELEKSREIPEKEFMYYWENGELFTSFEKKIDEQIIKTYGYKNHRDICKDSLYLSVQIYNNILYVTPYHQDGLRSYGTVRDKSGKGIEFEYPVGLSDEELGKAVMEAFEYCTSIYKKK</sequence>
<dbReference type="SUPFAM" id="SSF160207">
    <property type="entry name" value="NMB0488-like"/>
    <property type="match status" value="1"/>
</dbReference>
<dbReference type="CDD" id="cd13445">
    <property type="entry name" value="CDI_inhibitor_EC869_like"/>
    <property type="match status" value="1"/>
</dbReference>
<dbReference type="Pfam" id="PF07262">
    <property type="entry name" value="CdiI"/>
    <property type="match status" value="1"/>
</dbReference>
<dbReference type="RefSeq" id="WP_176812199.1">
    <property type="nucleotide sequence ID" value="NZ_CP055305.1"/>
</dbReference>